<evidence type="ECO:0000256" key="10">
    <source>
        <dbReference type="ARBA" id="ARBA00061949"/>
    </source>
</evidence>
<dbReference type="SUPFAM" id="SSF144232">
    <property type="entry name" value="HIT/MYND zinc finger-like"/>
    <property type="match status" value="1"/>
</dbReference>
<evidence type="ECO:0000256" key="9">
    <source>
        <dbReference type="ARBA" id="ARBA00049654"/>
    </source>
</evidence>
<accession>A0AAD6BUG7</accession>
<evidence type="ECO:0000256" key="2">
    <source>
        <dbReference type="ARBA" id="ARBA00022517"/>
    </source>
</evidence>
<feature type="compositionally biased region" description="Polar residues" evidence="14">
    <location>
        <begin position="219"/>
        <end position="228"/>
    </location>
</feature>
<dbReference type="Pfam" id="PF04438">
    <property type="entry name" value="zf-HIT"/>
    <property type="match status" value="1"/>
</dbReference>
<evidence type="ECO:0000313" key="16">
    <source>
        <dbReference type="EMBL" id="KAJ5433281.1"/>
    </source>
</evidence>
<gene>
    <name evidence="16" type="ORF">N7458_012437</name>
</gene>
<evidence type="ECO:0000256" key="11">
    <source>
        <dbReference type="ARBA" id="ARBA00068630"/>
    </source>
</evidence>
<dbReference type="EMBL" id="JAPVEA010000009">
    <property type="protein sequence ID" value="KAJ5433281.1"/>
    <property type="molecule type" value="Genomic_DNA"/>
</dbReference>
<dbReference type="GO" id="GO:0005634">
    <property type="term" value="C:nucleus"/>
    <property type="evidence" value="ECO:0007669"/>
    <property type="project" value="TreeGrafter"/>
</dbReference>
<keyword evidence="7" id="KW-0832">Ubl conjugation</keyword>
<comment type="caution">
    <text evidence="16">The sequence shown here is derived from an EMBL/GenBank/DDBJ whole genome shotgun (WGS) entry which is preliminary data.</text>
</comment>
<keyword evidence="5 13" id="KW-0863">Zinc-finger</keyword>
<dbReference type="GO" id="GO:0000463">
    <property type="term" value="P:maturation of LSU-rRNA from tricistronic rRNA transcript (SSU-rRNA, 5.8S rRNA, LSU-rRNA)"/>
    <property type="evidence" value="ECO:0007669"/>
    <property type="project" value="TreeGrafter"/>
</dbReference>
<keyword evidence="6" id="KW-0862">Zinc</keyword>
<dbReference type="GO" id="GO:0000492">
    <property type="term" value="P:box C/D snoRNP assembly"/>
    <property type="evidence" value="ECO:0007669"/>
    <property type="project" value="TreeGrafter"/>
</dbReference>
<feature type="compositionally biased region" description="Basic and acidic residues" evidence="14">
    <location>
        <begin position="202"/>
        <end position="217"/>
    </location>
</feature>
<dbReference type="GO" id="GO:0008270">
    <property type="term" value="F:zinc ion binding"/>
    <property type="evidence" value="ECO:0007669"/>
    <property type="project" value="UniProtKB-UniRule"/>
</dbReference>
<reference evidence="16" key="1">
    <citation type="submission" date="2022-12" db="EMBL/GenBank/DDBJ databases">
        <authorList>
            <person name="Petersen C."/>
        </authorList>
    </citation>
    <scope>NUCLEOTIDE SEQUENCE</scope>
    <source>
        <strain evidence="16">IBT 16125</strain>
    </source>
</reference>
<keyword evidence="3" id="KW-0597">Phosphoprotein</keyword>
<dbReference type="InterPro" id="IPR057721">
    <property type="entry name" value="BCD1_alpha/beta"/>
</dbReference>
<evidence type="ECO:0000256" key="6">
    <source>
        <dbReference type="ARBA" id="ARBA00022833"/>
    </source>
</evidence>
<dbReference type="GeneID" id="81606062"/>
<dbReference type="InterPro" id="IPR007529">
    <property type="entry name" value="Znf_HIT"/>
</dbReference>
<comment type="function">
    <text evidence="8">Required for box C/D snoRNAs accumulation involved in snoRNA processing, snoRNA transport to the nucleolus and ribosome biogenesis.</text>
</comment>
<dbReference type="GO" id="GO:0048254">
    <property type="term" value="P:snoRNA localization"/>
    <property type="evidence" value="ECO:0007669"/>
    <property type="project" value="TreeGrafter"/>
</dbReference>
<name>A0AAD6BUG7_9EURO</name>
<keyword evidence="2" id="KW-0690">Ribosome biogenesis</keyword>
<dbReference type="FunFam" id="3.30.60.190:FF:000001">
    <property type="entry name" value="box C/D snoRNA protein 1"/>
    <property type="match status" value="1"/>
</dbReference>
<evidence type="ECO:0000313" key="17">
    <source>
        <dbReference type="Proteomes" id="UP001213681"/>
    </source>
</evidence>
<dbReference type="Gene3D" id="3.30.60.190">
    <property type="match status" value="1"/>
</dbReference>
<dbReference type="InterPro" id="IPR051639">
    <property type="entry name" value="BCD1"/>
</dbReference>
<evidence type="ECO:0000256" key="3">
    <source>
        <dbReference type="ARBA" id="ARBA00022553"/>
    </source>
</evidence>
<dbReference type="PROSITE" id="PS51083">
    <property type="entry name" value="ZF_HIT"/>
    <property type="match status" value="1"/>
</dbReference>
<evidence type="ECO:0000256" key="4">
    <source>
        <dbReference type="ARBA" id="ARBA00022723"/>
    </source>
</evidence>
<evidence type="ECO:0000256" key="8">
    <source>
        <dbReference type="ARBA" id="ARBA00049598"/>
    </source>
</evidence>
<dbReference type="PANTHER" id="PTHR13483:SF11">
    <property type="entry name" value="ZINC FINGER HIT DOMAIN-CONTAINING PROTEIN 3"/>
    <property type="match status" value="1"/>
</dbReference>
<keyword evidence="17" id="KW-1185">Reference proteome</keyword>
<dbReference type="CDD" id="cd23023">
    <property type="entry name" value="zf-HIT_BCD1"/>
    <property type="match status" value="1"/>
</dbReference>
<dbReference type="Proteomes" id="UP001213681">
    <property type="component" value="Unassembled WGS sequence"/>
</dbReference>
<evidence type="ECO:0000256" key="7">
    <source>
        <dbReference type="ARBA" id="ARBA00022843"/>
    </source>
</evidence>
<evidence type="ECO:0000256" key="14">
    <source>
        <dbReference type="SAM" id="MobiDB-lite"/>
    </source>
</evidence>
<feature type="domain" description="HIT-type" evidence="15">
    <location>
        <begin position="12"/>
        <end position="46"/>
    </location>
</feature>
<sequence>MDASDPLLCELCSICHVNPPKYRCPRCSTRTCSLPCTRRHKLWSQCSGVRDPAAYLKRSELANEAAFDRDFNFITGIERTLERAERDVENRGIELARGQALRSEEGQDDGSGAGRKRKHPGPGLVKGEAGFLRGAEAGRVKVLRAPRGMSRNKQNTSRWHPKHKCLSWTVEWISAAGEKTIRNALETYPIFEAYDRAFPLPKQDRPSTDSKKEKDVAQENISTEQNHAPTEKPDSIAPTTATTEPTGSEPSNPETDEQPTAPAEQAESKLLLALHRNLYFYLHRPRTTTKKPVLVPLPPLAKLQSVLRERTVLEFPTIYALPDSPETILESKETSPFILEEEYLRTASPEELGDKSAEEQEGTGDGNEVSGVDLQNVDEEKVMEVLKQELFESV</sequence>
<evidence type="ECO:0000256" key="5">
    <source>
        <dbReference type="ARBA" id="ARBA00022771"/>
    </source>
</evidence>
<dbReference type="GO" id="GO:0070761">
    <property type="term" value="C:pre-snoRNP complex"/>
    <property type="evidence" value="ECO:0007669"/>
    <property type="project" value="TreeGrafter"/>
</dbReference>
<dbReference type="RefSeq" id="XP_056760573.1">
    <property type="nucleotide sequence ID" value="XM_056915819.1"/>
</dbReference>
<organism evidence="16 17">
    <name type="scientific">Penicillium daleae</name>
    <dbReference type="NCBI Taxonomy" id="63821"/>
    <lineage>
        <taxon>Eukaryota</taxon>
        <taxon>Fungi</taxon>
        <taxon>Dikarya</taxon>
        <taxon>Ascomycota</taxon>
        <taxon>Pezizomycotina</taxon>
        <taxon>Eurotiomycetes</taxon>
        <taxon>Eurotiomycetidae</taxon>
        <taxon>Eurotiales</taxon>
        <taxon>Aspergillaceae</taxon>
        <taxon>Penicillium</taxon>
    </lineage>
</organism>
<evidence type="ECO:0000256" key="12">
    <source>
        <dbReference type="ARBA" id="ARBA00077531"/>
    </source>
</evidence>
<comment type="subunit">
    <text evidence="10">Interacts with FBL, SNU13, NOP58, NUFIP1, RUVBL1, RUVBL2 and TAF9. Interacts (via HIT-type zinc finger) with the RUVBL1/RUVBL2 complex in the presence of ADP.</text>
</comment>
<feature type="region of interest" description="Disordered" evidence="14">
    <location>
        <begin position="199"/>
        <end position="265"/>
    </location>
</feature>
<evidence type="ECO:0000256" key="13">
    <source>
        <dbReference type="PROSITE-ProRule" id="PRU00453"/>
    </source>
</evidence>
<feature type="region of interest" description="Disordered" evidence="14">
    <location>
        <begin position="344"/>
        <end position="375"/>
    </location>
</feature>
<dbReference type="AlphaFoldDB" id="A0AAD6BUG7"/>
<feature type="region of interest" description="Disordered" evidence="14">
    <location>
        <begin position="96"/>
        <end position="128"/>
    </location>
</feature>
<feature type="compositionally biased region" description="Polar residues" evidence="14">
    <location>
        <begin position="237"/>
        <end position="253"/>
    </location>
</feature>
<evidence type="ECO:0000256" key="1">
    <source>
        <dbReference type="ARBA" id="ARBA00022499"/>
    </source>
</evidence>
<proteinExistence type="inferred from homology"/>
<keyword evidence="1" id="KW-1017">Isopeptide bond</keyword>
<reference evidence="16" key="2">
    <citation type="journal article" date="2023" name="IMA Fungus">
        <title>Comparative genomic study of the Penicillium genus elucidates a diverse pangenome and 15 lateral gene transfer events.</title>
        <authorList>
            <person name="Petersen C."/>
            <person name="Sorensen T."/>
            <person name="Nielsen M.R."/>
            <person name="Sondergaard T.E."/>
            <person name="Sorensen J.L."/>
            <person name="Fitzpatrick D.A."/>
            <person name="Frisvad J.C."/>
            <person name="Nielsen K.L."/>
        </authorList>
    </citation>
    <scope>NUCLEOTIDE SEQUENCE</scope>
    <source>
        <strain evidence="16">IBT 16125</strain>
    </source>
</reference>
<comment type="similarity">
    <text evidence="9">Belongs to the BCD1 family.</text>
</comment>
<dbReference type="PANTHER" id="PTHR13483">
    <property type="entry name" value="BOX C_D SNORNA PROTEIN 1-RELATED"/>
    <property type="match status" value="1"/>
</dbReference>
<evidence type="ECO:0000259" key="15">
    <source>
        <dbReference type="PROSITE" id="PS51083"/>
    </source>
</evidence>
<protein>
    <recommendedName>
        <fullName evidence="11">Box C/D snoRNA protein 1</fullName>
    </recommendedName>
    <alternativeName>
        <fullName evidence="12">Zinc finger HIT domain-containing protein 6</fullName>
    </alternativeName>
</protein>
<dbReference type="Pfam" id="PF25790">
    <property type="entry name" value="BCD1"/>
    <property type="match status" value="1"/>
</dbReference>
<keyword evidence="4" id="KW-0479">Metal-binding</keyword>